<evidence type="ECO:0000256" key="2">
    <source>
        <dbReference type="ARBA" id="ARBA00022475"/>
    </source>
</evidence>
<evidence type="ECO:0000313" key="7">
    <source>
        <dbReference type="EMBL" id="MFC4386546.1"/>
    </source>
</evidence>
<reference evidence="8" key="1">
    <citation type="journal article" date="2019" name="Int. J. Syst. Evol. Microbiol.">
        <title>The Global Catalogue of Microorganisms (GCM) 10K type strain sequencing project: providing services to taxonomists for standard genome sequencing and annotation.</title>
        <authorList>
            <consortium name="The Broad Institute Genomics Platform"/>
            <consortium name="The Broad Institute Genome Sequencing Center for Infectious Disease"/>
            <person name="Wu L."/>
            <person name="Ma J."/>
        </authorList>
    </citation>
    <scope>NUCLEOTIDE SEQUENCE [LARGE SCALE GENOMIC DNA]</scope>
    <source>
        <strain evidence="8">KACC 14058</strain>
    </source>
</reference>
<evidence type="ECO:0000313" key="8">
    <source>
        <dbReference type="Proteomes" id="UP001595880"/>
    </source>
</evidence>
<evidence type="ECO:0000256" key="5">
    <source>
        <dbReference type="ARBA" id="ARBA00023136"/>
    </source>
</evidence>
<keyword evidence="8" id="KW-1185">Reference proteome</keyword>
<feature type="transmembrane region" description="Helical" evidence="6">
    <location>
        <begin position="16"/>
        <end position="38"/>
    </location>
</feature>
<feature type="transmembrane region" description="Helical" evidence="6">
    <location>
        <begin position="147"/>
        <end position="169"/>
    </location>
</feature>
<dbReference type="InterPro" id="IPR002797">
    <property type="entry name" value="Polysacc_synth"/>
</dbReference>
<feature type="transmembrane region" description="Helical" evidence="6">
    <location>
        <begin position="118"/>
        <end position="140"/>
    </location>
</feature>
<dbReference type="Proteomes" id="UP001595880">
    <property type="component" value="Unassembled WGS sequence"/>
</dbReference>
<name>A0ABV8VU25_9BACI</name>
<feature type="transmembrane region" description="Helical" evidence="6">
    <location>
        <begin position="82"/>
        <end position="106"/>
    </location>
</feature>
<evidence type="ECO:0000256" key="6">
    <source>
        <dbReference type="SAM" id="Phobius"/>
    </source>
</evidence>
<feature type="transmembrane region" description="Helical" evidence="6">
    <location>
        <begin position="330"/>
        <end position="349"/>
    </location>
</feature>
<feature type="transmembrane region" description="Helical" evidence="6">
    <location>
        <begin position="181"/>
        <end position="198"/>
    </location>
</feature>
<dbReference type="InterPro" id="IPR050833">
    <property type="entry name" value="Poly_Biosynth_Transport"/>
</dbReference>
<dbReference type="PANTHER" id="PTHR30250">
    <property type="entry name" value="PST FAMILY PREDICTED COLANIC ACID TRANSPORTER"/>
    <property type="match status" value="1"/>
</dbReference>
<feature type="transmembrane region" description="Helical" evidence="6">
    <location>
        <begin position="361"/>
        <end position="381"/>
    </location>
</feature>
<accession>A0ABV8VU25</accession>
<comment type="caution">
    <text evidence="7">The sequence shown here is derived from an EMBL/GenBank/DDBJ whole genome shotgun (WGS) entry which is preliminary data.</text>
</comment>
<protein>
    <submittedName>
        <fullName evidence="7">Lipopolysaccharide biosynthesis protein</fullName>
    </submittedName>
</protein>
<dbReference type="PANTHER" id="PTHR30250:SF11">
    <property type="entry name" value="O-ANTIGEN TRANSPORTER-RELATED"/>
    <property type="match status" value="1"/>
</dbReference>
<comment type="subcellular location">
    <subcellularLocation>
        <location evidence="1">Cell membrane</location>
        <topology evidence="1">Multi-pass membrane protein</topology>
    </subcellularLocation>
</comment>
<gene>
    <name evidence="7" type="ORF">ACFOZ1_01855</name>
</gene>
<sequence>MIKKLRNSSLIRNSGIYTFANIINSAIPFFLLPILTVYLTPTDYGIVSMFGVLIGIVLPFMGLNSNASISRKFYDEDKDFSVYLSTALYILVASSFAVLLIFLIFSDVISELSAFPQQYLLIVVVAGLGNSLIQITLTLWRVREKPILFGIFQISQTIMNVSVSLLLVVGLSQGWQGRVNGQVIAILLFAIIGIIIVIKRERVGFTYNNAYAKDIVSYGVPLIPHALGAFLITMTDRIFITNMIGVGETGIYTVAYQIGMIIQLLQDSFNKAWIPYLFSNLKKGTDQIKVKIVKISYIYFILIIIITLLLSLLAPYIVDIFIGEAFVDSVQFIFWISLGFAFNGMYKMISGPIFYVKKTRILSFLTFVTAILNIIFNYWFIKWNGTLGAAQATTLSFFITFILSWILAQRVYPMPWRMRVSKN</sequence>
<dbReference type="RefSeq" id="WP_390195236.1">
    <property type="nucleotide sequence ID" value="NZ_JBHSDV010000001.1"/>
</dbReference>
<keyword evidence="4 6" id="KW-1133">Transmembrane helix</keyword>
<feature type="transmembrane region" description="Helical" evidence="6">
    <location>
        <begin position="387"/>
        <end position="408"/>
    </location>
</feature>
<dbReference type="EMBL" id="JBHSDV010000001">
    <property type="protein sequence ID" value="MFC4386546.1"/>
    <property type="molecule type" value="Genomic_DNA"/>
</dbReference>
<evidence type="ECO:0000256" key="4">
    <source>
        <dbReference type="ARBA" id="ARBA00022989"/>
    </source>
</evidence>
<feature type="transmembrane region" description="Helical" evidence="6">
    <location>
        <begin position="44"/>
        <end position="61"/>
    </location>
</feature>
<keyword evidence="3 6" id="KW-0812">Transmembrane</keyword>
<evidence type="ECO:0000256" key="3">
    <source>
        <dbReference type="ARBA" id="ARBA00022692"/>
    </source>
</evidence>
<organism evidence="7 8">
    <name type="scientific">Gracilibacillus marinus</name>
    <dbReference type="NCBI Taxonomy" id="630535"/>
    <lineage>
        <taxon>Bacteria</taxon>
        <taxon>Bacillati</taxon>
        <taxon>Bacillota</taxon>
        <taxon>Bacilli</taxon>
        <taxon>Bacillales</taxon>
        <taxon>Bacillaceae</taxon>
        <taxon>Gracilibacillus</taxon>
    </lineage>
</organism>
<keyword evidence="2" id="KW-1003">Cell membrane</keyword>
<feature type="transmembrane region" description="Helical" evidence="6">
    <location>
        <begin position="297"/>
        <end position="318"/>
    </location>
</feature>
<keyword evidence="5 6" id="KW-0472">Membrane</keyword>
<dbReference type="Pfam" id="PF01943">
    <property type="entry name" value="Polysacc_synt"/>
    <property type="match status" value="1"/>
</dbReference>
<proteinExistence type="predicted"/>
<evidence type="ECO:0000256" key="1">
    <source>
        <dbReference type="ARBA" id="ARBA00004651"/>
    </source>
</evidence>